<feature type="domain" description="Gfo/Idh/MocA-like oxidoreductase N-terminal" evidence="1">
    <location>
        <begin position="2"/>
        <end position="120"/>
    </location>
</feature>
<sequence length="300" mass="33896">MIKVGVIGLGDIAEKAYLPVLSEVEGVETHLFTRNQAKLKKLGERYRYSNLHDSLESLIKSGVAAAFVHSSTESHEEIVRALLEADIHVFVDKPITYYYETAKALVELADSRGLLLMTGFNRRFAPSYQRLKEISQPNMAVIQKNRRALPGEVRQFVFDDFIHVVDSMRYLFPYAIEKLTVTGRKKDGLLHHVMLQFESAEGTAIGIMNRDSGTTEEKAEVMGPEEKGVVYNVADLVIRRGREETKPETSDWEPTLHKRGFVQMVADFLQAVQTGKQPSVTNQDSLLTHEICERVVSELE</sequence>
<dbReference type="GO" id="GO:0000166">
    <property type="term" value="F:nucleotide binding"/>
    <property type="evidence" value="ECO:0007669"/>
    <property type="project" value="InterPro"/>
</dbReference>
<dbReference type="EMBL" id="FOGT01000007">
    <property type="protein sequence ID" value="SES05541.1"/>
    <property type="molecule type" value="Genomic_DNA"/>
</dbReference>
<dbReference type="InterPro" id="IPR036291">
    <property type="entry name" value="NAD(P)-bd_dom_sf"/>
</dbReference>
<feature type="domain" description="YceM-like C-terminal" evidence="2">
    <location>
        <begin position="126"/>
        <end position="236"/>
    </location>
</feature>
<evidence type="ECO:0000259" key="1">
    <source>
        <dbReference type="Pfam" id="PF01408"/>
    </source>
</evidence>
<name>A0A1H9U8E9_9BACI</name>
<protein>
    <submittedName>
        <fullName evidence="3">Virulence factor</fullName>
    </submittedName>
</protein>
<dbReference type="Gene3D" id="3.40.50.720">
    <property type="entry name" value="NAD(P)-binding Rossmann-like Domain"/>
    <property type="match status" value="1"/>
</dbReference>
<proteinExistence type="predicted"/>
<dbReference type="InterPro" id="IPR000683">
    <property type="entry name" value="Gfo/Idh/MocA-like_OxRdtase_N"/>
</dbReference>
<evidence type="ECO:0000313" key="4">
    <source>
        <dbReference type="Proteomes" id="UP000198571"/>
    </source>
</evidence>
<dbReference type="AlphaFoldDB" id="A0A1H9U8E9"/>
<dbReference type="STRING" id="1601833.SAMN05518684_10726"/>
<keyword evidence="4" id="KW-1185">Reference proteome</keyword>
<organism evidence="3 4">
    <name type="scientific">Salipaludibacillus aurantiacus</name>
    <dbReference type="NCBI Taxonomy" id="1601833"/>
    <lineage>
        <taxon>Bacteria</taxon>
        <taxon>Bacillati</taxon>
        <taxon>Bacillota</taxon>
        <taxon>Bacilli</taxon>
        <taxon>Bacillales</taxon>
        <taxon>Bacillaceae</taxon>
    </lineage>
</organism>
<dbReference type="InterPro" id="IPR048477">
    <property type="entry name" value="YceM-like_C"/>
</dbReference>
<dbReference type="RefSeq" id="WP_177174277.1">
    <property type="nucleotide sequence ID" value="NZ_FOGT01000007.1"/>
</dbReference>
<dbReference type="PANTHER" id="PTHR43708">
    <property type="entry name" value="CONSERVED EXPRESSED OXIDOREDUCTASE (EUROFUNG)"/>
    <property type="match status" value="1"/>
</dbReference>
<evidence type="ECO:0000313" key="3">
    <source>
        <dbReference type="EMBL" id="SES05541.1"/>
    </source>
</evidence>
<dbReference type="Pfam" id="PF01408">
    <property type="entry name" value="GFO_IDH_MocA"/>
    <property type="match status" value="1"/>
</dbReference>
<dbReference type="Gene3D" id="3.30.360.10">
    <property type="entry name" value="Dihydrodipicolinate Reductase, domain 2"/>
    <property type="match status" value="1"/>
</dbReference>
<dbReference type="Pfam" id="PF21378">
    <property type="entry name" value="YceM-like_C"/>
    <property type="match status" value="1"/>
</dbReference>
<accession>A0A1H9U8E9</accession>
<evidence type="ECO:0000259" key="2">
    <source>
        <dbReference type="Pfam" id="PF21378"/>
    </source>
</evidence>
<gene>
    <name evidence="3" type="ORF">SAMN05518684_10726</name>
</gene>
<dbReference type="Proteomes" id="UP000198571">
    <property type="component" value="Unassembled WGS sequence"/>
</dbReference>
<reference evidence="4" key="1">
    <citation type="submission" date="2016-10" db="EMBL/GenBank/DDBJ databases">
        <authorList>
            <person name="Varghese N."/>
            <person name="Submissions S."/>
        </authorList>
    </citation>
    <scope>NUCLEOTIDE SEQUENCE [LARGE SCALE GENOMIC DNA]</scope>
    <source>
        <strain evidence="4">S9</strain>
    </source>
</reference>
<dbReference type="PANTHER" id="PTHR43708:SF4">
    <property type="entry name" value="OXIDOREDUCTASE YCEM-RELATED"/>
    <property type="match status" value="1"/>
</dbReference>
<dbReference type="InterPro" id="IPR051317">
    <property type="entry name" value="Gfo/Idh/MocA_oxidoreduct"/>
</dbReference>
<dbReference type="SUPFAM" id="SSF55347">
    <property type="entry name" value="Glyceraldehyde-3-phosphate dehydrogenase-like, C-terminal domain"/>
    <property type="match status" value="1"/>
</dbReference>
<dbReference type="SUPFAM" id="SSF51735">
    <property type="entry name" value="NAD(P)-binding Rossmann-fold domains"/>
    <property type="match status" value="1"/>
</dbReference>